<keyword evidence="4" id="KW-0413">Isomerase</keyword>
<dbReference type="AlphaFoldDB" id="A0A085M9Y9"/>
<evidence type="ECO:0000313" key="10">
    <source>
        <dbReference type="EMBL" id="KFD54035.1"/>
    </source>
</evidence>
<protein>
    <recommendedName>
        <fullName evidence="6">Pseudouridylate synthase RPUSD4, mitochondrial</fullName>
    </recommendedName>
    <alternativeName>
        <fullName evidence="7">RNA pseudouridylate synthase domain-containing protein 4</fullName>
    </alternativeName>
</protein>
<dbReference type="PROSITE" id="PS01129">
    <property type="entry name" value="PSI_RLU"/>
    <property type="match status" value="1"/>
</dbReference>
<dbReference type="InterPro" id="IPR032072">
    <property type="entry name" value="DUF4807"/>
</dbReference>
<dbReference type="Gene3D" id="3.30.2350.10">
    <property type="entry name" value="Pseudouridine synthase"/>
    <property type="match status" value="2"/>
</dbReference>
<feature type="region of interest" description="Disordered" evidence="8">
    <location>
        <begin position="1"/>
        <end position="24"/>
    </location>
</feature>
<dbReference type="InterPro" id="IPR020103">
    <property type="entry name" value="PsdUridine_synth_cat_dom_sf"/>
</dbReference>
<dbReference type="PANTHER" id="PTHR21600:SF83">
    <property type="entry name" value="PSEUDOURIDYLATE SYNTHASE RPUSD4, MITOCHONDRIAL"/>
    <property type="match status" value="1"/>
</dbReference>
<dbReference type="Pfam" id="PF00849">
    <property type="entry name" value="PseudoU_synth_2"/>
    <property type="match status" value="1"/>
</dbReference>
<evidence type="ECO:0000256" key="8">
    <source>
        <dbReference type="SAM" id="MobiDB-lite"/>
    </source>
</evidence>
<dbReference type="InterPro" id="IPR006145">
    <property type="entry name" value="PsdUridine_synth_RsuA/RluA"/>
</dbReference>
<gene>
    <name evidence="10" type="ORF">M513_05054</name>
</gene>
<evidence type="ECO:0000256" key="1">
    <source>
        <dbReference type="ARBA" id="ARBA00001166"/>
    </source>
</evidence>
<dbReference type="EMBL" id="KL363211">
    <property type="protein sequence ID" value="KFD54035.1"/>
    <property type="molecule type" value="Genomic_DNA"/>
</dbReference>
<evidence type="ECO:0000256" key="4">
    <source>
        <dbReference type="ARBA" id="ARBA00023235"/>
    </source>
</evidence>
<comment type="similarity">
    <text evidence="3">Belongs to the pseudouridine synthase RluA family.</text>
</comment>
<proteinExistence type="inferred from homology"/>
<evidence type="ECO:0000256" key="6">
    <source>
        <dbReference type="ARBA" id="ARBA00039953"/>
    </source>
</evidence>
<sequence>MVRLNEGDMSKDPAIPHDPRKSGPSAFHVVQGIRKKLEQETIEEIKKNDADGSLVALYKIHSLIPDLIKMPREEIVDLCANSVVYNKDDLVVLNKPYGLSVTEGPAQFISLKSILPALRKLLVPKSKTLIPVHRLDRCTTGLLMLAASEFRLSELKDMFARREVTKKYLCLTKMVPEPPSGSLMCICGRPDHLSFYLGTIKVPIGEKKIGGNFKMVPLLITNGEKKGKYRGCIGEARLVETTYEVIKEGTKCALVECTSQYGNVCFIFCGLHSHIGLFEPLMAFEGSNSDESSMSNLARAKHQIRTHLGLSLGTPVIGDHKYSNYLGVQPQRLPGEVLDKLGIRASKARHLPMYLHASEAEPWAHKVPVMRVIVVCYLRPDCWLDRFILTDHSQWIDWQSGSQEELLSTIEEYNKCIRPLAVRKGRRAMEKIVVCRSSLNGYSYRHFVGLWHNAYVVEQLLLPKLIQGESASNLWVVCKVKSPPIYLDLRGNDKIMTYMHQRLELEHASWCLSTFGGAFSAYGDYFYEFAVKAGEISTTQLRIAILLGNELLVSRCRLYYALSLIQQRKLRLAKRIIRYEEGTTFTVQRCL</sequence>
<evidence type="ECO:0000256" key="5">
    <source>
        <dbReference type="ARBA" id="ARBA00036943"/>
    </source>
</evidence>
<comment type="catalytic activity">
    <reaction evidence="1">
        <text>a uridine in mRNA = a pseudouridine in mRNA</text>
        <dbReference type="Rhea" id="RHEA:56644"/>
        <dbReference type="Rhea" id="RHEA-COMP:14658"/>
        <dbReference type="Rhea" id="RHEA-COMP:14659"/>
        <dbReference type="ChEBI" id="CHEBI:65314"/>
        <dbReference type="ChEBI" id="CHEBI:65315"/>
    </reaction>
</comment>
<evidence type="ECO:0000256" key="3">
    <source>
        <dbReference type="ARBA" id="ARBA00010876"/>
    </source>
</evidence>
<dbReference type="GO" id="GO:0001522">
    <property type="term" value="P:pseudouridine synthesis"/>
    <property type="evidence" value="ECO:0007669"/>
    <property type="project" value="InterPro"/>
</dbReference>
<dbReference type="InterPro" id="IPR050188">
    <property type="entry name" value="RluA_PseudoU_synthase"/>
</dbReference>
<evidence type="ECO:0000313" key="11">
    <source>
        <dbReference type="Proteomes" id="UP000030764"/>
    </source>
</evidence>
<dbReference type="Proteomes" id="UP000030764">
    <property type="component" value="Unassembled WGS sequence"/>
</dbReference>
<dbReference type="CDD" id="cd02869">
    <property type="entry name" value="PseudoU_synth_RluA_like"/>
    <property type="match status" value="1"/>
</dbReference>
<name>A0A085M9Y9_9BILA</name>
<dbReference type="SUPFAM" id="SSF55120">
    <property type="entry name" value="Pseudouridine synthase"/>
    <property type="match status" value="1"/>
</dbReference>
<dbReference type="GO" id="GO:0003723">
    <property type="term" value="F:RNA binding"/>
    <property type="evidence" value="ECO:0007669"/>
    <property type="project" value="InterPro"/>
</dbReference>
<reference evidence="10 11" key="1">
    <citation type="journal article" date="2014" name="Nat. Genet.">
        <title>Genome and transcriptome of the porcine whipworm Trichuris suis.</title>
        <authorList>
            <person name="Jex A.R."/>
            <person name="Nejsum P."/>
            <person name="Schwarz E.M."/>
            <person name="Hu L."/>
            <person name="Young N.D."/>
            <person name="Hall R.S."/>
            <person name="Korhonen P.K."/>
            <person name="Liao S."/>
            <person name="Thamsborg S."/>
            <person name="Xia J."/>
            <person name="Xu P."/>
            <person name="Wang S."/>
            <person name="Scheerlinck J.P."/>
            <person name="Hofmann A."/>
            <person name="Sternberg P.W."/>
            <person name="Wang J."/>
            <person name="Gasser R.B."/>
        </authorList>
    </citation>
    <scope>NUCLEOTIDE SEQUENCE [LARGE SCALE GENOMIC DNA]</scope>
    <source>
        <strain evidence="10">DCEP-RM93M</strain>
    </source>
</reference>
<accession>A0A085M9Y9</accession>
<organism evidence="10 11">
    <name type="scientific">Trichuris suis</name>
    <name type="common">pig whipworm</name>
    <dbReference type="NCBI Taxonomy" id="68888"/>
    <lineage>
        <taxon>Eukaryota</taxon>
        <taxon>Metazoa</taxon>
        <taxon>Ecdysozoa</taxon>
        <taxon>Nematoda</taxon>
        <taxon>Enoplea</taxon>
        <taxon>Dorylaimia</taxon>
        <taxon>Trichinellida</taxon>
        <taxon>Trichuridae</taxon>
        <taxon>Trichuris</taxon>
    </lineage>
</organism>
<comment type="catalytic activity">
    <reaction evidence="5">
        <text>a uridine in tRNA = a pseudouridine in tRNA</text>
        <dbReference type="Rhea" id="RHEA:54572"/>
        <dbReference type="Rhea" id="RHEA-COMP:13339"/>
        <dbReference type="Rhea" id="RHEA-COMP:13934"/>
        <dbReference type="ChEBI" id="CHEBI:65314"/>
        <dbReference type="ChEBI" id="CHEBI:65315"/>
    </reaction>
</comment>
<keyword evidence="11" id="KW-1185">Reference proteome</keyword>
<dbReference type="InterPro" id="IPR006224">
    <property type="entry name" value="PsdUridine_synth_RluA-like_CS"/>
</dbReference>
<evidence type="ECO:0000256" key="7">
    <source>
        <dbReference type="ARBA" id="ARBA00041563"/>
    </source>
</evidence>
<dbReference type="Pfam" id="PF16065">
    <property type="entry name" value="DUF4807"/>
    <property type="match status" value="1"/>
</dbReference>
<evidence type="ECO:0000256" key="2">
    <source>
        <dbReference type="ARBA" id="ARBA00001896"/>
    </source>
</evidence>
<dbReference type="GO" id="GO:0009982">
    <property type="term" value="F:pseudouridine synthase activity"/>
    <property type="evidence" value="ECO:0007669"/>
    <property type="project" value="InterPro"/>
</dbReference>
<feature type="domain" description="Pseudouridine synthase RsuA/RluA-like" evidence="9">
    <location>
        <begin position="89"/>
        <end position="260"/>
    </location>
</feature>
<feature type="compositionally biased region" description="Basic and acidic residues" evidence="8">
    <location>
        <begin position="1"/>
        <end position="21"/>
    </location>
</feature>
<evidence type="ECO:0000259" key="9">
    <source>
        <dbReference type="Pfam" id="PF00849"/>
    </source>
</evidence>
<dbReference type="PANTHER" id="PTHR21600">
    <property type="entry name" value="MITOCHONDRIAL RNA PSEUDOURIDINE SYNTHASE"/>
    <property type="match status" value="1"/>
</dbReference>
<comment type="catalytic activity">
    <reaction evidence="2">
        <text>uridine in 5S rRNA = pseudouridine in 5S rRNA</text>
        <dbReference type="Rhea" id="RHEA:47036"/>
        <dbReference type="Rhea" id="RHEA-COMP:11730"/>
        <dbReference type="Rhea" id="RHEA-COMP:11731"/>
        <dbReference type="ChEBI" id="CHEBI:65314"/>
        <dbReference type="ChEBI" id="CHEBI:65315"/>
    </reaction>
</comment>